<evidence type="ECO:0000313" key="3">
    <source>
        <dbReference type="Proteomes" id="UP001060368"/>
    </source>
</evidence>
<sequence length="1058" mass="121675">MSDKVTFRFDDSLDYQLDAINSAVNLFEGQEKTEGTTIYRESIREMGGSLERNPRITLSSSRLLKNLHDVQFSSGLDSYDSPLNGNYTVEMETGTGKTYVYLRTILELYKTYGLRKFIIVVPSIAIKKGVEKSIEQLNEHFKALYDSLDINSRSFVYTSKAIGKLQDSFTSSPELSIAIMNIQAFNKDTNIIRQEIEGRPVLWDLLKDVRPIIIIDEPQKIEGTKKKKSSSLKAIEELNPQFILRYSATHKNLYNQIYKLSSYDAYEKGIVKKIEVKTIYGEVPKDFPYIRYVNFTSDLKAKLEIFCRDPDHGIVKKKFDVQKGNSISELSGGLSQYKDMFVHSDPHKIEGVTISSRFGQQTLFDPDTSSSKWGVTIKNGHADFFTLIPGDCTYNEELKLNDSIVTRVQIRIAIKNHLDKQFAILEEGKEIKALSLFFIDSVKKVRDDDAPDGRGQYLKIFDEEYQNLIQEEKYRSGFKKYAKYFPEYTDVLKVREGYFARDKTGKVVEPEETSRKGDSDASVEDSYKAKSKEDIERGISLILEGKEELISFNTPLAFIFSHSALREGWDNPNIFTICTLKQGNSDISKKQELGRGLRLPVDINGSRCLEENVNWLTVIANAYYENFARDLQADFNAESGFDRETVTLRELRETLVKSGIPGEKITPKLVSEFKSELKDNVIINSKDRLTGDASKISTAVFKDETLKEHSSAIREAFVEVMRTKGSRKILIKNGDQPDIDNDLYSYLDEDSFRKLLRDLTLRMEKRTYYEVDIDSDKFILDAAAHLSGLLKRPEITSQQISITKSRLDMKETGEAKLCEPTARYETEEASHFQQKKSDFQIVNYIMSQTRLPRMAIYAVLGELEPEEKEYLRTQDILDIAATELRNLLQMAKAEKVTGYHVIQGYVFDERTLFESDVIDPDLLEEEKKIYRTNAKRRKALYPYYRTDSDGEYDFARHLEDDDDVLLFTKLHKGGFVIDTPYGNYSPDWAIIYRKGESARLYFVIETKINKDKSDLTAKEVCKIECGKLHFKAVSDDVKSDNIKFLYARNYQDFKEKMI</sequence>
<evidence type="ECO:0000313" key="2">
    <source>
        <dbReference type="EMBL" id="UUX92980.1"/>
    </source>
</evidence>
<dbReference type="InterPro" id="IPR027417">
    <property type="entry name" value="P-loop_NTPase"/>
</dbReference>
<organism evidence="2 3">
    <name type="scientific">Methanoplanus endosymbiosus</name>
    <dbReference type="NCBI Taxonomy" id="33865"/>
    <lineage>
        <taxon>Archaea</taxon>
        <taxon>Methanobacteriati</taxon>
        <taxon>Methanobacteriota</taxon>
        <taxon>Stenosarchaea group</taxon>
        <taxon>Methanomicrobia</taxon>
        <taxon>Methanomicrobiales</taxon>
        <taxon>Methanomicrobiaceae</taxon>
        <taxon>Methanoplanus</taxon>
    </lineage>
</organism>
<dbReference type="RefSeq" id="WP_257743122.1">
    <property type="nucleotide sequence ID" value="NZ_CP096115.1"/>
</dbReference>
<dbReference type="REBASE" id="651331">
    <property type="entry name" value="Men3599ORF2305P"/>
</dbReference>
<dbReference type="SUPFAM" id="SSF52540">
    <property type="entry name" value="P-loop containing nucleoside triphosphate hydrolases"/>
    <property type="match status" value="1"/>
</dbReference>
<keyword evidence="2" id="KW-0547">Nucleotide-binding</keyword>
<keyword evidence="2" id="KW-0347">Helicase</keyword>
<dbReference type="Pfam" id="PF19778">
    <property type="entry name" value="RE_endonuc"/>
    <property type="match status" value="1"/>
</dbReference>
<keyword evidence="2" id="KW-0067">ATP-binding</keyword>
<keyword evidence="3" id="KW-1185">Reference proteome</keyword>
<dbReference type="AlphaFoldDB" id="A0A9E7PN86"/>
<reference evidence="2" key="1">
    <citation type="submission" date="2022-04" db="EMBL/GenBank/DDBJ databases">
        <title>Complete genome of Methanoplanus endosymbiosus DSM 3599.</title>
        <authorList>
            <person name="Chen S.-C."/>
            <person name="You Y.-T."/>
            <person name="Zhou Y.-Z."/>
            <person name="Lai M.-C."/>
        </authorList>
    </citation>
    <scope>NUCLEOTIDE SEQUENCE</scope>
    <source>
        <strain evidence="2">DSM 3599</strain>
    </source>
</reference>
<dbReference type="GO" id="GO:0015668">
    <property type="term" value="F:type III site-specific deoxyribonuclease activity"/>
    <property type="evidence" value="ECO:0007669"/>
    <property type="project" value="InterPro"/>
</dbReference>
<dbReference type="Gene3D" id="3.40.50.300">
    <property type="entry name" value="P-loop containing nucleotide triphosphate hydrolases"/>
    <property type="match status" value="2"/>
</dbReference>
<evidence type="ECO:0000259" key="1">
    <source>
        <dbReference type="SMART" id="SM00487"/>
    </source>
</evidence>
<dbReference type="EMBL" id="CP096115">
    <property type="protein sequence ID" value="UUX92980.1"/>
    <property type="molecule type" value="Genomic_DNA"/>
</dbReference>
<dbReference type="KEGG" id="mend:L6E24_02310"/>
<dbReference type="GO" id="GO:0004386">
    <property type="term" value="F:helicase activity"/>
    <property type="evidence" value="ECO:0007669"/>
    <property type="project" value="UniProtKB-KW"/>
</dbReference>
<gene>
    <name evidence="2" type="ORF">L6E24_02310</name>
</gene>
<keyword evidence="2" id="KW-0378">Hydrolase</keyword>
<proteinExistence type="predicted"/>
<name>A0A9E7PN86_9EURY</name>
<accession>A0A9E7PN86</accession>
<dbReference type="InterPro" id="IPR014001">
    <property type="entry name" value="Helicase_ATP-bd"/>
</dbReference>
<dbReference type="InterPro" id="IPR045572">
    <property type="entry name" value="RE_endonuc_C"/>
</dbReference>
<dbReference type="SMART" id="SM00487">
    <property type="entry name" value="DEXDc"/>
    <property type="match status" value="1"/>
</dbReference>
<dbReference type="GO" id="GO:0005524">
    <property type="term" value="F:ATP binding"/>
    <property type="evidence" value="ECO:0007669"/>
    <property type="project" value="InterPro"/>
</dbReference>
<dbReference type="GeneID" id="74306491"/>
<dbReference type="Proteomes" id="UP001060368">
    <property type="component" value="Chromosome"/>
</dbReference>
<feature type="domain" description="Helicase ATP-binding" evidence="1">
    <location>
        <begin position="8"/>
        <end position="277"/>
    </location>
</feature>
<protein>
    <submittedName>
        <fullName evidence="2">DEAD/DEAH box helicase family protein</fullName>
    </submittedName>
</protein>
<dbReference type="Pfam" id="PF04851">
    <property type="entry name" value="ResIII"/>
    <property type="match status" value="1"/>
</dbReference>
<dbReference type="InterPro" id="IPR006935">
    <property type="entry name" value="Helicase/UvrB_N"/>
</dbReference>
<dbReference type="GO" id="GO:0003677">
    <property type="term" value="F:DNA binding"/>
    <property type="evidence" value="ECO:0007669"/>
    <property type="project" value="InterPro"/>
</dbReference>